<dbReference type="RefSeq" id="WP_157309619.1">
    <property type="nucleotide sequence ID" value="NZ_WRXN01000020.1"/>
</dbReference>
<dbReference type="AlphaFoldDB" id="A0A7K1UCU4"/>
<evidence type="ECO:0000256" key="1">
    <source>
        <dbReference type="SAM" id="SignalP"/>
    </source>
</evidence>
<keyword evidence="3" id="KW-1185">Reference proteome</keyword>
<dbReference type="EMBL" id="WRXN01000020">
    <property type="protein sequence ID" value="MVT12197.1"/>
    <property type="molecule type" value="Genomic_DNA"/>
</dbReference>
<dbReference type="Proteomes" id="UP000461730">
    <property type="component" value="Unassembled WGS sequence"/>
</dbReference>
<protein>
    <submittedName>
        <fullName evidence="2">Uncharacterized protein</fullName>
    </submittedName>
</protein>
<sequence>MRHVFHLCLLLLLLLCGGAKAGAKVNDSVRKTFVSWQKWQERKQDLPERTIETPHNQVVTPIKSESRDGAGTFREYFLPRIPFFLCKVQASRLLPDVHAIIRSLLFPQHIFW</sequence>
<gene>
    <name evidence="2" type="ORF">GO493_28320</name>
</gene>
<name>A0A7K1UCU4_9BACT</name>
<comment type="caution">
    <text evidence="2">The sequence shown here is derived from an EMBL/GenBank/DDBJ whole genome shotgun (WGS) entry which is preliminary data.</text>
</comment>
<reference evidence="2 3" key="1">
    <citation type="submission" date="2019-12" db="EMBL/GenBank/DDBJ databases">
        <title>Chitinophaga sp. strain ysch24 (GDMCC 1.1355), whole genome shotgun sequence.</title>
        <authorList>
            <person name="Zhang X."/>
        </authorList>
    </citation>
    <scope>NUCLEOTIDE SEQUENCE [LARGE SCALE GENOMIC DNA]</scope>
    <source>
        <strain evidence="3">ysch24</strain>
    </source>
</reference>
<feature type="signal peptide" evidence="1">
    <location>
        <begin position="1"/>
        <end position="21"/>
    </location>
</feature>
<evidence type="ECO:0000313" key="3">
    <source>
        <dbReference type="Proteomes" id="UP000461730"/>
    </source>
</evidence>
<keyword evidence="1" id="KW-0732">Signal</keyword>
<accession>A0A7K1UCU4</accession>
<proteinExistence type="predicted"/>
<feature type="chain" id="PRO_5029715021" evidence="1">
    <location>
        <begin position="22"/>
        <end position="112"/>
    </location>
</feature>
<evidence type="ECO:0000313" key="2">
    <source>
        <dbReference type="EMBL" id="MVT12197.1"/>
    </source>
</evidence>
<organism evidence="2 3">
    <name type="scientific">Chitinophaga tropicalis</name>
    <dbReference type="NCBI Taxonomy" id="2683588"/>
    <lineage>
        <taxon>Bacteria</taxon>
        <taxon>Pseudomonadati</taxon>
        <taxon>Bacteroidota</taxon>
        <taxon>Chitinophagia</taxon>
        <taxon>Chitinophagales</taxon>
        <taxon>Chitinophagaceae</taxon>
        <taxon>Chitinophaga</taxon>
    </lineage>
</organism>